<evidence type="ECO:0000256" key="1">
    <source>
        <dbReference type="SAM" id="Phobius"/>
    </source>
</evidence>
<feature type="transmembrane region" description="Helical" evidence="1">
    <location>
        <begin position="107"/>
        <end position="125"/>
    </location>
</feature>
<keyword evidence="1" id="KW-0472">Membrane</keyword>
<evidence type="ECO:0000313" key="3">
    <source>
        <dbReference type="Proteomes" id="UP000825729"/>
    </source>
</evidence>
<keyword evidence="1" id="KW-0812">Transmembrane</keyword>
<organism evidence="2 3">
    <name type="scientific">Aristolochia fimbriata</name>
    <name type="common">White veined hardy Dutchman's pipe vine</name>
    <dbReference type="NCBI Taxonomy" id="158543"/>
    <lineage>
        <taxon>Eukaryota</taxon>
        <taxon>Viridiplantae</taxon>
        <taxon>Streptophyta</taxon>
        <taxon>Embryophyta</taxon>
        <taxon>Tracheophyta</taxon>
        <taxon>Spermatophyta</taxon>
        <taxon>Magnoliopsida</taxon>
        <taxon>Magnoliidae</taxon>
        <taxon>Piperales</taxon>
        <taxon>Aristolochiaceae</taxon>
        <taxon>Aristolochia</taxon>
    </lineage>
</organism>
<name>A0AAV7F6Z5_ARIFI</name>
<evidence type="ECO:0000313" key="2">
    <source>
        <dbReference type="EMBL" id="KAG9456922.1"/>
    </source>
</evidence>
<keyword evidence="3" id="KW-1185">Reference proteome</keyword>
<dbReference type="EMBL" id="JAINDJ010000002">
    <property type="protein sequence ID" value="KAG9456922.1"/>
    <property type="molecule type" value="Genomic_DNA"/>
</dbReference>
<protein>
    <submittedName>
        <fullName evidence="2">Uncharacterized protein</fullName>
    </submittedName>
</protein>
<dbReference type="Proteomes" id="UP000825729">
    <property type="component" value="Unassembled WGS sequence"/>
</dbReference>
<keyword evidence="1" id="KW-1133">Transmembrane helix</keyword>
<accession>A0AAV7F6Z5</accession>
<sequence length="222" mass="24796">MILLRSVSYSNRNDALPETGSSFSERRSSNPAVSHSSCCFCTNSCQDKKRSKSFLVSSKEPGLKKLLHSEIVKEKCLRPIHFYGSALGSPNIIGLISCHKVEIAKQVGCFLLVVLLIAFCFRSIMSNFGHHVAKRRKHGTVNESMTRDDTLKKWKSALCDTSEFEVINDESSEMSVNPPADQSGVHNEDIFKAYATLEPAYLKFLSECGMSEWGYWRGGLSE</sequence>
<dbReference type="AlphaFoldDB" id="A0AAV7F6Z5"/>
<proteinExistence type="predicted"/>
<reference evidence="2 3" key="1">
    <citation type="submission" date="2021-07" db="EMBL/GenBank/DDBJ databases">
        <title>The Aristolochia fimbriata genome: insights into angiosperm evolution, floral development and chemical biosynthesis.</title>
        <authorList>
            <person name="Jiao Y."/>
        </authorList>
    </citation>
    <scope>NUCLEOTIDE SEQUENCE [LARGE SCALE GENOMIC DNA]</scope>
    <source>
        <strain evidence="2">IBCAS-2021</strain>
        <tissue evidence="2">Leaf</tissue>
    </source>
</reference>
<comment type="caution">
    <text evidence="2">The sequence shown here is derived from an EMBL/GenBank/DDBJ whole genome shotgun (WGS) entry which is preliminary data.</text>
</comment>
<gene>
    <name evidence="2" type="ORF">H6P81_001430</name>
</gene>